<reference evidence="1 2" key="1">
    <citation type="journal article" date="2020" name="Int. J. Syst. Evol. Microbiol.">
        <title>Novel acetic acid bacteria from cider fermentations: Acetobacter conturbans sp. nov. and Acetobacter fallax sp. nov.</title>
        <authorList>
            <person name="Sombolestani A.S."/>
            <person name="Cleenwerck I."/>
            <person name="Cnockaert M."/>
            <person name="Borremans W."/>
            <person name="Wieme A.D."/>
            <person name="De Vuyst L."/>
            <person name="Vandamme P."/>
        </authorList>
    </citation>
    <scope>NUCLEOTIDE SEQUENCE [LARGE SCALE GENOMIC DNA]</scope>
    <source>
        <strain evidence="1 2">LMG 1637</strain>
    </source>
</reference>
<comment type="caution">
    <text evidence="1">The sequence shown here is derived from an EMBL/GenBank/DDBJ whole genome shotgun (WGS) entry which is preliminary data.</text>
</comment>
<name>A0ABX0KAZ6_9PROT</name>
<dbReference type="Proteomes" id="UP000615326">
    <property type="component" value="Unassembled WGS sequence"/>
</dbReference>
<sequence>MSDDLNAGGTLPAGCVRNDDGTVTVPLGFPVQGSPDSVVMARLNGRAMVDVMNAKGDGDRAERMVLGSLGFVGPKGAKFISDLDGQDFITLSEVAGGFLENGRRAGPSSSQDLPAS</sequence>
<dbReference type="RefSeq" id="WP_173577852.1">
    <property type="nucleotide sequence ID" value="NZ_WOSW01000025.1"/>
</dbReference>
<keyword evidence="2" id="KW-1185">Reference proteome</keyword>
<protein>
    <submittedName>
        <fullName evidence="1">Uncharacterized protein</fullName>
    </submittedName>
</protein>
<dbReference type="EMBL" id="WOSW01000025">
    <property type="protein sequence ID" value="NHO33331.1"/>
    <property type="molecule type" value="Genomic_DNA"/>
</dbReference>
<evidence type="ECO:0000313" key="1">
    <source>
        <dbReference type="EMBL" id="NHO33331.1"/>
    </source>
</evidence>
<organism evidence="1 2">
    <name type="scientific">Acetobacter fallax</name>
    <dbReference type="NCBI Taxonomy" id="1737473"/>
    <lineage>
        <taxon>Bacteria</taxon>
        <taxon>Pseudomonadati</taxon>
        <taxon>Pseudomonadota</taxon>
        <taxon>Alphaproteobacteria</taxon>
        <taxon>Acetobacterales</taxon>
        <taxon>Acetobacteraceae</taxon>
        <taxon>Acetobacter</taxon>
    </lineage>
</organism>
<accession>A0ABX0KAZ6</accession>
<gene>
    <name evidence="1" type="ORF">GOB84_12300</name>
</gene>
<evidence type="ECO:0000313" key="2">
    <source>
        <dbReference type="Proteomes" id="UP000615326"/>
    </source>
</evidence>
<proteinExistence type="predicted"/>